<dbReference type="Pfam" id="PF07714">
    <property type="entry name" value="PK_Tyr_Ser-Thr"/>
    <property type="match status" value="1"/>
</dbReference>
<evidence type="ECO:0000256" key="2">
    <source>
        <dbReference type="PROSITE-ProRule" id="PRU10141"/>
    </source>
</evidence>
<evidence type="ECO:0000313" key="5">
    <source>
        <dbReference type="EMBL" id="CEK87393.1"/>
    </source>
</evidence>
<protein>
    <recommendedName>
        <fullName evidence="4">Protein kinase domain-containing protein</fullName>
    </recommendedName>
</protein>
<dbReference type="Gene3D" id="1.10.510.10">
    <property type="entry name" value="Transferase(Phosphotransferase) domain 1"/>
    <property type="match status" value="1"/>
</dbReference>
<reference evidence="5" key="1">
    <citation type="submission" date="2014-12" db="EMBL/GenBank/DDBJ databases">
        <title>Insight into the proteome of Arion vulgaris.</title>
        <authorList>
            <person name="Aradska J."/>
            <person name="Bulat T."/>
            <person name="Smidak R."/>
            <person name="Sarate P."/>
            <person name="Gangsoo J."/>
            <person name="Sialana F."/>
            <person name="Bilban M."/>
            <person name="Lubec G."/>
        </authorList>
    </citation>
    <scope>NUCLEOTIDE SEQUENCE</scope>
    <source>
        <tissue evidence="5">Skin</tissue>
    </source>
</reference>
<dbReference type="EMBL" id="HACG01040528">
    <property type="protein sequence ID" value="CEK87393.1"/>
    <property type="molecule type" value="Transcribed_RNA"/>
</dbReference>
<dbReference type="InterPro" id="IPR017441">
    <property type="entry name" value="Protein_kinase_ATP_BS"/>
</dbReference>
<dbReference type="GO" id="GO:0005524">
    <property type="term" value="F:ATP binding"/>
    <property type="evidence" value="ECO:0007669"/>
    <property type="project" value="UniProtKB-UniRule"/>
</dbReference>
<feature type="domain" description="Protein kinase" evidence="4">
    <location>
        <begin position="723"/>
        <end position="835"/>
    </location>
</feature>
<accession>A0A0B7B2Y7</accession>
<dbReference type="InterPro" id="IPR000719">
    <property type="entry name" value="Prot_kinase_dom"/>
</dbReference>
<dbReference type="InterPro" id="IPR001245">
    <property type="entry name" value="Ser-Thr/Tyr_kinase_cat_dom"/>
</dbReference>
<keyword evidence="2" id="KW-0547">Nucleotide-binding</keyword>
<dbReference type="InterPro" id="IPR011009">
    <property type="entry name" value="Kinase-like_dom_sf"/>
</dbReference>
<dbReference type="AlphaFoldDB" id="A0A0B7B2Y7"/>
<dbReference type="PANTHER" id="PTHR26392:SF92">
    <property type="entry name" value="PROTEIN KINASE DOMAIN-CONTAINING PROTEIN"/>
    <property type="match status" value="1"/>
</dbReference>
<keyword evidence="3" id="KW-0175">Coiled coil</keyword>
<dbReference type="PROSITE" id="PS00107">
    <property type="entry name" value="PROTEIN_KINASE_ATP"/>
    <property type="match status" value="1"/>
</dbReference>
<dbReference type="SUPFAM" id="SSF52540">
    <property type="entry name" value="P-loop containing nucleoside triphosphate hydrolases"/>
    <property type="match status" value="1"/>
</dbReference>
<evidence type="ECO:0000256" key="1">
    <source>
        <dbReference type="ARBA" id="ARBA00008171"/>
    </source>
</evidence>
<dbReference type="PROSITE" id="PS50011">
    <property type="entry name" value="PROTEIN_KINASE_DOM"/>
    <property type="match status" value="1"/>
</dbReference>
<dbReference type="PANTHER" id="PTHR26392">
    <property type="entry name" value="MITOGEN-ACTIVATED PROTEIN KINASE KINASE KINASE 7-RELATED"/>
    <property type="match status" value="1"/>
</dbReference>
<name>A0A0B7B2Y7_9EUPU</name>
<keyword evidence="2" id="KW-0067">ATP-binding</keyword>
<evidence type="ECO:0000259" key="4">
    <source>
        <dbReference type="PROSITE" id="PS50011"/>
    </source>
</evidence>
<dbReference type="Gene3D" id="3.40.50.300">
    <property type="entry name" value="P-loop containing nucleotide triphosphate hydrolases"/>
    <property type="match status" value="1"/>
</dbReference>
<gene>
    <name evidence="5" type="primary">ORF158975</name>
</gene>
<evidence type="ECO:0000256" key="3">
    <source>
        <dbReference type="SAM" id="Coils"/>
    </source>
</evidence>
<organism evidence="5">
    <name type="scientific">Arion vulgaris</name>
    <dbReference type="NCBI Taxonomy" id="1028688"/>
    <lineage>
        <taxon>Eukaryota</taxon>
        <taxon>Metazoa</taxon>
        <taxon>Spiralia</taxon>
        <taxon>Lophotrochozoa</taxon>
        <taxon>Mollusca</taxon>
        <taxon>Gastropoda</taxon>
        <taxon>Heterobranchia</taxon>
        <taxon>Euthyneura</taxon>
        <taxon>Panpulmonata</taxon>
        <taxon>Eupulmonata</taxon>
        <taxon>Stylommatophora</taxon>
        <taxon>Helicina</taxon>
        <taxon>Arionoidea</taxon>
        <taxon>Arionidae</taxon>
        <taxon>Arion</taxon>
    </lineage>
</organism>
<feature type="coiled-coil region" evidence="3">
    <location>
        <begin position="417"/>
        <end position="444"/>
    </location>
</feature>
<dbReference type="Pfam" id="PF00350">
    <property type="entry name" value="Dynamin_N"/>
    <property type="match status" value="1"/>
</dbReference>
<dbReference type="SUPFAM" id="SSF56112">
    <property type="entry name" value="Protein kinase-like (PK-like)"/>
    <property type="match status" value="1"/>
</dbReference>
<dbReference type="GO" id="GO:0004672">
    <property type="term" value="F:protein kinase activity"/>
    <property type="evidence" value="ECO:0007669"/>
    <property type="project" value="InterPro"/>
</dbReference>
<dbReference type="InterPro" id="IPR027417">
    <property type="entry name" value="P-loop_NTPase"/>
</dbReference>
<sequence>MSSAGNKPLTVEDVDKLSGIQQALKLAGQYQISVPGQHVTLDEVKLIIKSFLAGGQKRTKKPPPITDMDTITAALKEDKINRTSIKNLYTRASTYISKLPKPFQNNLEQMFPHYERNIKTYTEELQSGQCVLLIAGEMGSGKSSLVNLLLGKQLMPTSELRCTAAIVEISYGPSPEILAHYRDDSSGKSKKPLLIKPVSPEKLDIFLNKLEYLVTNRDEDTDESPFEKVQLRWPLEMLEGGVTIVDSPGVGDSKGLPQILSDYMERAFGFVYVIDSTTSIHKHRQTDKSNFVHTSDKLGQLLLKAIEANDGFDHSTTLFVCNHWDKVPPADAERVKDSLTDRLSMILPGVNKSQLYSISVKQSSLDVEYGQVRQEHQRLIEGIRRFLPQTMRGKLRIYYRYLSSIMKRSLYSLRISFNMHKEKMEEMRKNYSNIESRISSLQKNSKEKLDKMRHEVRRASFDAGTQALEYLDSMHLRTKLCRWADLDCPKRERSWQNVMKNANIAIAERVSNEINTWEKENSFVNSVEAEIVKRFKEQFELFDDQLQEVQGALHSGDDMRNFVMATRNDVPQKKQMKQPQKSRNLGDSFLSIGAAVTSSFNLDAKDPKVKKLFKEKYDSHPAKTMEEATLIYLSMMGEAAIASAMGKFFDRFIKGIDRVGSMVPQLMKADQELLESLTEELKSGTQKLSEFPALSRTCSDIQGNLDMFYVQRLITTDFTADQIIPGEILGSGSFARVYKATLKLKAGNEQVAIKEPTNKLTTDDVTDVLLEDAMLRDLKHNNIVNYYGLYRKGPESDMRLIFTMEYCPYTLKGKCIDIENSPSTLGKPCAANGSN</sequence>
<feature type="binding site" evidence="2">
    <location>
        <position position="754"/>
    </location>
    <ligand>
        <name>ATP</name>
        <dbReference type="ChEBI" id="CHEBI:30616"/>
    </ligand>
</feature>
<dbReference type="InterPro" id="IPR045063">
    <property type="entry name" value="Dynamin_N"/>
</dbReference>
<comment type="similarity">
    <text evidence="1">Belongs to the protein kinase superfamily. TKL Ser/Thr protein kinase family. ROCO subfamily.</text>
</comment>
<proteinExistence type="inferred from homology"/>